<feature type="domain" description="Arf-GAP" evidence="2">
    <location>
        <begin position="1"/>
        <end position="84"/>
    </location>
</feature>
<feature type="compositionally biased region" description="Basic and acidic residues" evidence="1">
    <location>
        <begin position="75"/>
        <end position="86"/>
    </location>
</feature>
<feature type="region of interest" description="Disordered" evidence="1">
    <location>
        <begin position="169"/>
        <end position="220"/>
    </location>
</feature>
<reference evidence="3" key="1">
    <citation type="submission" date="2022-02" db="EMBL/GenBank/DDBJ databases">
        <authorList>
            <person name="Henning P.M."/>
            <person name="McCubbin A.G."/>
            <person name="Shore J.S."/>
        </authorList>
    </citation>
    <scope>NUCLEOTIDE SEQUENCE</scope>
    <source>
        <strain evidence="3">F60SS</strain>
        <tissue evidence="3">Leaves</tissue>
    </source>
</reference>
<evidence type="ECO:0000259" key="2">
    <source>
        <dbReference type="SMART" id="SM00105"/>
    </source>
</evidence>
<dbReference type="SMART" id="SM00105">
    <property type="entry name" value="ArfGap"/>
    <property type="match status" value="1"/>
</dbReference>
<dbReference type="Proteomes" id="UP001141552">
    <property type="component" value="Unassembled WGS sequence"/>
</dbReference>
<evidence type="ECO:0000313" key="3">
    <source>
        <dbReference type="EMBL" id="KAJ4824569.1"/>
    </source>
</evidence>
<dbReference type="PANTHER" id="PTHR46085:SF4">
    <property type="entry name" value="ADP-RIBOSYLATION FACTOR GTPASE-ACTIVATING PROTEIN AGD14-RELATED"/>
    <property type="match status" value="1"/>
</dbReference>
<proteinExistence type="predicted"/>
<dbReference type="GO" id="GO:0005096">
    <property type="term" value="F:GTPase activator activity"/>
    <property type="evidence" value="ECO:0007669"/>
    <property type="project" value="InterPro"/>
</dbReference>
<dbReference type="SUPFAM" id="SSF57863">
    <property type="entry name" value="ArfGap/RecO-like zinc finger"/>
    <property type="match status" value="1"/>
</dbReference>
<dbReference type="AlphaFoldDB" id="A0A9Q0F439"/>
<organism evidence="3 4">
    <name type="scientific">Turnera subulata</name>
    <dbReference type="NCBI Taxonomy" id="218843"/>
    <lineage>
        <taxon>Eukaryota</taxon>
        <taxon>Viridiplantae</taxon>
        <taxon>Streptophyta</taxon>
        <taxon>Embryophyta</taxon>
        <taxon>Tracheophyta</taxon>
        <taxon>Spermatophyta</taxon>
        <taxon>Magnoliopsida</taxon>
        <taxon>eudicotyledons</taxon>
        <taxon>Gunneridae</taxon>
        <taxon>Pentapetalae</taxon>
        <taxon>rosids</taxon>
        <taxon>fabids</taxon>
        <taxon>Malpighiales</taxon>
        <taxon>Passifloraceae</taxon>
        <taxon>Turnera</taxon>
    </lineage>
</organism>
<dbReference type="InterPro" id="IPR001164">
    <property type="entry name" value="ArfGAP_dom"/>
</dbReference>
<accession>A0A9Q0F439</accession>
<feature type="region of interest" description="Disordered" evidence="1">
    <location>
        <begin position="75"/>
        <end position="119"/>
    </location>
</feature>
<dbReference type="OrthoDB" id="6036at2759"/>
<dbReference type="PANTHER" id="PTHR46085">
    <property type="entry name" value="ARFGAP/RECO-RELATED"/>
    <property type="match status" value="1"/>
</dbReference>
<comment type="caution">
    <text evidence="3">The sequence shown here is derived from an EMBL/GenBank/DDBJ whole genome shotgun (WGS) entry which is preliminary data.</text>
</comment>
<protein>
    <recommendedName>
        <fullName evidence="2">Arf-GAP domain-containing protein</fullName>
    </recommendedName>
</protein>
<gene>
    <name evidence="3" type="ORF">Tsubulata_017492</name>
</gene>
<evidence type="ECO:0000313" key="4">
    <source>
        <dbReference type="Proteomes" id="UP001141552"/>
    </source>
</evidence>
<dbReference type="EMBL" id="JAKUCV010007152">
    <property type="protein sequence ID" value="KAJ4824569.1"/>
    <property type="molecule type" value="Genomic_DNA"/>
</dbReference>
<dbReference type="Gene3D" id="1.10.220.150">
    <property type="entry name" value="Arf GTPase activating protein"/>
    <property type="match status" value="1"/>
</dbReference>
<name>A0A9Q0F439_9ROSI</name>
<dbReference type="InterPro" id="IPR038508">
    <property type="entry name" value="ArfGAP_dom_sf"/>
</dbReference>
<evidence type="ECO:0000256" key="1">
    <source>
        <dbReference type="SAM" id="MobiDB-lite"/>
    </source>
</evidence>
<keyword evidence="4" id="KW-1185">Reference proteome</keyword>
<dbReference type="InterPro" id="IPR044820">
    <property type="entry name" value="AGD14-like"/>
</dbReference>
<sequence>MTCSGIHREFTHRVKSVSMSKFTSQEVEALQNGGNQRAREIYLKDWDQQRQRLPDNSNADKVREFIKHVYVDRRYTGGKTSDKPPKDMQSNRSHEDETRRASSYHSFSQSPPYDFQYEDRRYGKQATTLTRKPGSDRGLYVGKMSSFICSPTRLSDRMPEDRFANEGSFSRASDYSVSSGCDSARHGTESPNFQKDFRSTSLPLHPSREAKSATSLGSIGSFDSKSMSPKSYNSGSFVDFVSENEQIAGALHDRVSPLPPLSATVSHGSLDLFDTSVVPGSSSSTGAPIDLFQLPATSAASSMDLFQSSQANSVPSMITSQHTKTSLTSSLGLSAGSGIVGPQPDSALDNKSESAAPKNEGWATFDVPQPAASSPGIGNLAHSVVHSAGGLSPEFDHVSSLNTNMQWPLFENSSGQSATSAPQHVNLVNVQAFDNSANAQVSKEWNAFENSVPQLSVGDVKQSSEPQAATYKTLSAADHYFGPNIAEDFNEVGNQRDVHYGAHTAASGPSDTVLGSSSIRLNPMEETQSYADHKSTNPFDFPCDSEVEPGDMFLDVSSLHAALPNTQLTPTFLGGVTDSWFTQDPMMTYIPSGPQGSLAYMAHQAPGSPLGNVQAQGPVASVGGNPFA</sequence>
<dbReference type="Pfam" id="PF01412">
    <property type="entry name" value="ArfGap"/>
    <property type="match status" value="1"/>
</dbReference>
<feature type="compositionally biased region" description="Polar residues" evidence="1">
    <location>
        <begin position="169"/>
        <end position="181"/>
    </location>
</feature>
<reference evidence="3" key="2">
    <citation type="journal article" date="2023" name="Plants (Basel)">
        <title>Annotation of the Turnera subulata (Passifloraceae) Draft Genome Reveals the S-Locus Evolved after the Divergence of Turneroideae from Passifloroideae in a Stepwise Manner.</title>
        <authorList>
            <person name="Henning P.M."/>
            <person name="Roalson E.H."/>
            <person name="Mir W."/>
            <person name="McCubbin A.G."/>
            <person name="Shore J.S."/>
        </authorList>
    </citation>
    <scope>NUCLEOTIDE SEQUENCE</scope>
    <source>
        <strain evidence="3">F60SS</strain>
    </source>
</reference>
<feature type="region of interest" description="Disordered" evidence="1">
    <location>
        <begin position="335"/>
        <end position="374"/>
    </location>
</feature>
<dbReference type="InterPro" id="IPR037278">
    <property type="entry name" value="ARFGAP/RecO"/>
</dbReference>
<feature type="compositionally biased region" description="Polar residues" evidence="1">
    <location>
        <begin position="101"/>
        <end position="111"/>
    </location>
</feature>